<keyword evidence="3" id="KW-1185">Reference proteome</keyword>
<sequence length="38" mass="4386">MNKCECRDKPGIFYFGSLLSSIVVTLPYSFAPEWSDKR</sequence>
<protein>
    <submittedName>
        <fullName evidence="2">Uncharacterized protein</fullName>
    </submittedName>
</protein>
<accession>A0A1I6LMJ1</accession>
<keyword evidence="1" id="KW-1133">Transmembrane helix</keyword>
<proteinExistence type="predicted"/>
<name>A0A1I6LMJ1_9RHOB</name>
<evidence type="ECO:0000256" key="1">
    <source>
        <dbReference type="SAM" id="Phobius"/>
    </source>
</evidence>
<dbReference type="EMBL" id="FOZM01000001">
    <property type="protein sequence ID" value="SFS04704.1"/>
    <property type="molecule type" value="Genomic_DNA"/>
</dbReference>
<gene>
    <name evidence="2" type="ORF">SAMN05444714_0703</name>
</gene>
<dbReference type="Proteomes" id="UP000198926">
    <property type="component" value="Unassembled WGS sequence"/>
</dbReference>
<reference evidence="2 3" key="1">
    <citation type="submission" date="2016-10" db="EMBL/GenBank/DDBJ databases">
        <authorList>
            <person name="de Groot N.N."/>
        </authorList>
    </citation>
    <scope>NUCLEOTIDE SEQUENCE [LARGE SCALE GENOMIC DNA]</scope>
    <source>
        <strain evidence="2 3">DSM 29433</strain>
    </source>
</reference>
<keyword evidence="1" id="KW-0472">Membrane</keyword>
<feature type="transmembrane region" description="Helical" evidence="1">
    <location>
        <begin position="12"/>
        <end position="31"/>
    </location>
</feature>
<evidence type="ECO:0000313" key="2">
    <source>
        <dbReference type="EMBL" id="SFS04704.1"/>
    </source>
</evidence>
<organism evidence="2 3">
    <name type="scientific">Yoonia litorea</name>
    <dbReference type="NCBI Taxonomy" id="1123755"/>
    <lineage>
        <taxon>Bacteria</taxon>
        <taxon>Pseudomonadati</taxon>
        <taxon>Pseudomonadota</taxon>
        <taxon>Alphaproteobacteria</taxon>
        <taxon>Rhodobacterales</taxon>
        <taxon>Paracoccaceae</taxon>
        <taxon>Yoonia</taxon>
    </lineage>
</organism>
<keyword evidence="1" id="KW-0812">Transmembrane</keyword>
<evidence type="ECO:0000313" key="3">
    <source>
        <dbReference type="Proteomes" id="UP000198926"/>
    </source>
</evidence>
<dbReference type="AlphaFoldDB" id="A0A1I6LMJ1"/>